<dbReference type="Proteomes" id="UP000198415">
    <property type="component" value="Unassembled WGS sequence"/>
</dbReference>
<dbReference type="EMBL" id="FZNR01000005">
    <property type="protein sequence ID" value="SNR73297.1"/>
    <property type="molecule type" value="Genomic_DNA"/>
</dbReference>
<dbReference type="InterPro" id="IPR012349">
    <property type="entry name" value="Split_barrel_FMN-bd"/>
</dbReference>
<keyword evidence="1" id="KW-0560">Oxidoreductase</keyword>
<evidence type="ECO:0000313" key="3">
    <source>
        <dbReference type="EMBL" id="SNR73297.1"/>
    </source>
</evidence>
<evidence type="ECO:0000256" key="1">
    <source>
        <dbReference type="ARBA" id="ARBA00023002"/>
    </source>
</evidence>
<dbReference type="RefSeq" id="WP_203833081.1">
    <property type="nucleotide sequence ID" value="NZ_BOMU01000035.1"/>
</dbReference>
<protein>
    <submittedName>
        <fullName evidence="3">Pyridoxamine 5'-phosphate oxidase</fullName>
    </submittedName>
</protein>
<dbReference type="PANTHER" id="PTHR35176">
    <property type="entry name" value="HEME OXYGENASE HI_0854-RELATED"/>
    <property type="match status" value="1"/>
</dbReference>
<dbReference type="GO" id="GO:0005829">
    <property type="term" value="C:cytosol"/>
    <property type="evidence" value="ECO:0007669"/>
    <property type="project" value="TreeGrafter"/>
</dbReference>
<dbReference type="SUPFAM" id="SSF50475">
    <property type="entry name" value="FMN-binding split barrel"/>
    <property type="match status" value="1"/>
</dbReference>
<dbReference type="AlphaFoldDB" id="A0A238YQ77"/>
<name>A0A238YQ77_9ACTN</name>
<dbReference type="PANTHER" id="PTHR35176:SF4">
    <property type="entry name" value="PYRIDOXAMINE 5'-PHOSPHATE OXIDASE-RELATED FMN-BINDING"/>
    <property type="match status" value="1"/>
</dbReference>
<dbReference type="InterPro" id="IPR052019">
    <property type="entry name" value="F420H2_bilvrd_red/Heme_oxyg"/>
</dbReference>
<reference evidence="3 4" key="1">
    <citation type="submission" date="2017-06" db="EMBL/GenBank/DDBJ databases">
        <authorList>
            <person name="Kim H.J."/>
            <person name="Triplett B.A."/>
        </authorList>
    </citation>
    <scope>NUCLEOTIDE SEQUENCE [LARGE SCALE GENOMIC DNA]</scope>
    <source>
        <strain evidence="3 4">DSM 43151</strain>
    </source>
</reference>
<dbReference type="Pfam" id="PF01243">
    <property type="entry name" value="PNPOx_N"/>
    <property type="match status" value="1"/>
</dbReference>
<accession>A0A238YQ77</accession>
<sequence length="164" mass="17597">MPAGYGLPTTDDGMLAWADVEARLVTATAYWLATVRPDGTPHVVPRWGVWLDHRFWYDGAPTTRHVRNLVGNSACVLHLESGTEAVIVEGTSTATQAPVATLGTRLAEAFVKYHDLGYQPAADAWAGVDGGGLRVLTPRRALAWFSFPSDATRFTFPSPAAASS</sequence>
<organism evidence="3 4">
    <name type="scientific">Actinoplanes regularis</name>
    <dbReference type="NCBI Taxonomy" id="52697"/>
    <lineage>
        <taxon>Bacteria</taxon>
        <taxon>Bacillati</taxon>
        <taxon>Actinomycetota</taxon>
        <taxon>Actinomycetes</taxon>
        <taxon>Micromonosporales</taxon>
        <taxon>Micromonosporaceae</taxon>
        <taxon>Actinoplanes</taxon>
    </lineage>
</organism>
<evidence type="ECO:0000259" key="2">
    <source>
        <dbReference type="Pfam" id="PF01243"/>
    </source>
</evidence>
<dbReference type="GO" id="GO:0070967">
    <property type="term" value="F:coenzyme F420 binding"/>
    <property type="evidence" value="ECO:0007669"/>
    <property type="project" value="TreeGrafter"/>
</dbReference>
<evidence type="ECO:0000313" key="4">
    <source>
        <dbReference type="Proteomes" id="UP000198415"/>
    </source>
</evidence>
<dbReference type="GO" id="GO:0016627">
    <property type="term" value="F:oxidoreductase activity, acting on the CH-CH group of donors"/>
    <property type="evidence" value="ECO:0007669"/>
    <property type="project" value="TreeGrafter"/>
</dbReference>
<dbReference type="Gene3D" id="2.30.110.10">
    <property type="entry name" value="Electron Transport, Fmn-binding Protein, Chain A"/>
    <property type="match status" value="1"/>
</dbReference>
<dbReference type="InterPro" id="IPR011576">
    <property type="entry name" value="Pyridox_Oxase_N"/>
</dbReference>
<keyword evidence="4" id="KW-1185">Reference proteome</keyword>
<feature type="domain" description="Pyridoxamine 5'-phosphate oxidase N-terminal" evidence="2">
    <location>
        <begin position="20"/>
        <end position="95"/>
    </location>
</feature>
<gene>
    <name evidence="3" type="ORF">SAMN06264365_10595</name>
</gene>
<proteinExistence type="predicted"/>